<proteinExistence type="predicted"/>
<dbReference type="RefSeq" id="WP_147029311.1">
    <property type="nucleotide sequence ID" value="NZ_BJZU01000210.1"/>
</dbReference>
<reference evidence="1 3" key="3">
    <citation type="submission" date="2019-07" db="EMBL/GenBank/DDBJ databases">
        <title>Whole genome shotgun sequence of Methylobacterium oxalidis NBRC 107715.</title>
        <authorList>
            <person name="Hosoyama A."/>
            <person name="Uohara A."/>
            <person name="Ohji S."/>
            <person name="Ichikawa N."/>
        </authorList>
    </citation>
    <scope>NUCLEOTIDE SEQUENCE [LARGE SCALE GENOMIC DNA]</scope>
    <source>
        <strain evidence="1 3">NBRC 107715</strain>
    </source>
</reference>
<reference evidence="4" key="2">
    <citation type="journal article" date="2019" name="Int. J. Syst. Evol. Microbiol.">
        <title>The Global Catalogue of Microorganisms (GCM) 10K type strain sequencing project: providing services to taxonomists for standard genome sequencing and annotation.</title>
        <authorList>
            <consortium name="The Broad Institute Genomics Platform"/>
            <consortium name="The Broad Institute Genome Sequencing Center for Infectious Disease"/>
            <person name="Wu L."/>
            <person name="Ma J."/>
        </authorList>
    </citation>
    <scope>NUCLEOTIDE SEQUENCE [LARGE SCALE GENOMIC DNA]</scope>
    <source>
        <strain evidence="4">NBRC 107715</strain>
    </source>
</reference>
<protein>
    <submittedName>
        <fullName evidence="1">Uncharacterized protein</fullName>
    </submittedName>
</protein>
<sequence>MTQREQAEQVHDLFRLADRLRVPGHRNNVETFLGDLGELRVGLRRLYRDMTGAEPARERTSKRPSIAAFPAGPIAGTRAVVQHRGRPRRLAASA</sequence>
<dbReference type="Proteomes" id="UP001156856">
    <property type="component" value="Unassembled WGS sequence"/>
</dbReference>
<reference evidence="2" key="4">
    <citation type="submission" date="2023-01" db="EMBL/GenBank/DDBJ databases">
        <title>Draft genome sequence of Methylobacterium oxalidis strain NBRC 107715.</title>
        <authorList>
            <person name="Sun Q."/>
            <person name="Mori K."/>
        </authorList>
    </citation>
    <scope>NUCLEOTIDE SEQUENCE</scope>
    <source>
        <strain evidence="2">NBRC 107715</strain>
    </source>
</reference>
<gene>
    <name evidence="2" type="ORF">GCM10007888_45190</name>
    <name evidence="1" type="ORF">MOX02_59590</name>
</gene>
<organism evidence="1 3">
    <name type="scientific">Methylobacterium oxalidis</name>
    <dbReference type="NCBI Taxonomy" id="944322"/>
    <lineage>
        <taxon>Bacteria</taxon>
        <taxon>Pseudomonadati</taxon>
        <taxon>Pseudomonadota</taxon>
        <taxon>Alphaproteobacteria</taxon>
        <taxon>Hyphomicrobiales</taxon>
        <taxon>Methylobacteriaceae</taxon>
        <taxon>Methylobacterium</taxon>
    </lineage>
</organism>
<name>A0A512JDA5_9HYPH</name>
<keyword evidence="4" id="KW-1185">Reference proteome</keyword>
<accession>A0A512JDA5</accession>
<comment type="caution">
    <text evidence="1">The sequence shown here is derived from an EMBL/GenBank/DDBJ whole genome shotgun (WGS) entry which is preliminary data.</text>
</comment>
<evidence type="ECO:0000313" key="2">
    <source>
        <dbReference type="EMBL" id="GLS66137.1"/>
    </source>
</evidence>
<reference evidence="2" key="1">
    <citation type="journal article" date="2014" name="Int. J. Syst. Evol. Microbiol.">
        <title>Complete genome of a new Firmicutes species belonging to the dominant human colonic microbiota ('Ruminococcus bicirculans') reveals two chromosomes and a selective capacity to utilize plant glucans.</title>
        <authorList>
            <consortium name="NISC Comparative Sequencing Program"/>
            <person name="Wegmann U."/>
            <person name="Louis P."/>
            <person name="Goesmann A."/>
            <person name="Henrissat B."/>
            <person name="Duncan S.H."/>
            <person name="Flint H.J."/>
        </authorList>
    </citation>
    <scope>NUCLEOTIDE SEQUENCE</scope>
    <source>
        <strain evidence="2">NBRC 107715</strain>
    </source>
</reference>
<dbReference type="OrthoDB" id="8000560at2"/>
<evidence type="ECO:0000313" key="4">
    <source>
        <dbReference type="Proteomes" id="UP001156856"/>
    </source>
</evidence>
<dbReference type="EMBL" id="BSPK01000094">
    <property type="protein sequence ID" value="GLS66137.1"/>
    <property type="molecule type" value="Genomic_DNA"/>
</dbReference>
<dbReference type="AlphaFoldDB" id="A0A512JDA5"/>
<evidence type="ECO:0000313" key="3">
    <source>
        <dbReference type="Proteomes" id="UP000321960"/>
    </source>
</evidence>
<evidence type="ECO:0000313" key="1">
    <source>
        <dbReference type="EMBL" id="GEP07921.1"/>
    </source>
</evidence>
<dbReference type="Proteomes" id="UP000321960">
    <property type="component" value="Unassembled WGS sequence"/>
</dbReference>
<dbReference type="EMBL" id="BJZU01000210">
    <property type="protein sequence ID" value="GEP07921.1"/>
    <property type="molecule type" value="Genomic_DNA"/>
</dbReference>